<dbReference type="GO" id="GO:0004749">
    <property type="term" value="F:ribose phosphate diphosphokinase activity"/>
    <property type="evidence" value="ECO:0007669"/>
    <property type="project" value="TreeGrafter"/>
</dbReference>
<name>A0AAC8W4V2_9PROT</name>
<feature type="domain" description="Ribose-phosphate pyrophosphokinase N-terminal" evidence="4">
    <location>
        <begin position="21"/>
        <end position="127"/>
    </location>
</feature>
<evidence type="ECO:0000313" key="6">
    <source>
        <dbReference type="Proteomes" id="UP000069935"/>
    </source>
</evidence>
<evidence type="ECO:0000256" key="2">
    <source>
        <dbReference type="RuleBase" id="RU004324"/>
    </source>
</evidence>
<dbReference type="InterPro" id="IPR000836">
    <property type="entry name" value="PRTase_dom"/>
</dbReference>
<dbReference type="Gene3D" id="3.40.50.2020">
    <property type="match status" value="2"/>
</dbReference>
<feature type="domain" description="Phosphoribosyltransferase" evidence="3">
    <location>
        <begin position="178"/>
        <end position="251"/>
    </location>
</feature>
<dbReference type="GO" id="GO:0000287">
    <property type="term" value="F:magnesium ion binding"/>
    <property type="evidence" value="ECO:0007669"/>
    <property type="project" value="InterPro"/>
</dbReference>
<dbReference type="GO" id="GO:0006164">
    <property type="term" value="P:purine nucleotide biosynthetic process"/>
    <property type="evidence" value="ECO:0007669"/>
    <property type="project" value="TreeGrafter"/>
</dbReference>
<dbReference type="Pfam" id="PF00156">
    <property type="entry name" value="Pribosyltran"/>
    <property type="match status" value="1"/>
</dbReference>
<accession>A0AAC8W4V2</accession>
<gene>
    <name evidence="5" type="ORF">AL072_29165</name>
</gene>
<evidence type="ECO:0000313" key="5">
    <source>
        <dbReference type="EMBL" id="ALG75042.1"/>
    </source>
</evidence>
<proteinExistence type="inferred from homology"/>
<dbReference type="InterPro" id="IPR029099">
    <property type="entry name" value="Pribosyltran_N"/>
</dbReference>
<keyword evidence="1 2" id="KW-0545">Nucleotide biosynthesis</keyword>
<reference evidence="5 6" key="2">
    <citation type="journal article" date="2016" name="Genome Announc.">
        <title>Complete Genome Sequence of a Strain of Azospirillum thiophilum Isolated from a Sulfide Spring.</title>
        <authorList>
            <person name="Fomenkov A."/>
            <person name="Vincze T."/>
            <person name="Grabovich M."/>
            <person name="Anton B.P."/>
            <person name="Dubinina G."/>
            <person name="Orlova M."/>
            <person name="Belousova E."/>
            <person name="Roberts R.J."/>
        </authorList>
    </citation>
    <scope>NUCLEOTIDE SEQUENCE [LARGE SCALE GENOMIC DNA]</scope>
    <source>
        <strain evidence="5 6">BV-S</strain>
    </source>
</reference>
<dbReference type="InterPro" id="IPR005946">
    <property type="entry name" value="Rib-P_diPkinase"/>
</dbReference>
<dbReference type="EMBL" id="CP012406">
    <property type="protein sequence ID" value="ALG75042.1"/>
    <property type="molecule type" value="Genomic_DNA"/>
</dbReference>
<sequence length="312" mass="33417">MARNTGNRTDGHTVVYGFPDSADAARRLAQALEIPCHVADLHRFPDGESLVRLPEPAPNEPVERAIVYRSLDRPNDKLVELTLAASVLRRQGVADLCLVAPYMAYMRQDAIFRPGEPVSQAVVGEWLGRCFDRFVCVEPHLHRTHTLDEVFVGRPSVALSGAAPIAAHLRATGVAPGTIVVGPDEESAPLVEAVAGPLGLTGIVGRKERRGDRDVTVALPPDAPIHGRPVVIVDDVISSGETIFSCARAARMLGADTLRVYGVHALYGETVAGRFAAEGLDRPLSCDGVPHPSNVMPLNGLIADAVRSLWAY</sequence>
<reference evidence="6" key="1">
    <citation type="submission" date="2015-08" db="EMBL/GenBank/DDBJ databases">
        <title>Complete Genome Sequence of Azospirillum thiophilum BV-S.</title>
        <authorList>
            <person name="Fomenkov A."/>
            <person name="Vincze T."/>
            <person name="Grabovich M."/>
            <person name="Dubinina G."/>
            <person name="Orlova M."/>
            <person name="Belousova E."/>
            <person name="Roberts R.J."/>
        </authorList>
    </citation>
    <scope>NUCLEOTIDE SEQUENCE [LARGE SCALE GENOMIC DNA]</scope>
    <source>
        <strain evidence="6">BV-S</strain>
    </source>
</reference>
<dbReference type="SUPFAM" id="SSF53271">
    <property type="entry name" value="PRTase-like"/>
    <property type="match status" value="2"/>
</dbReference>
<dbReference type="GO" id="GO:0002189">
    <property type="term" value="C:ribose phosphate diphosphokinase complex"/>
    <property type="evidence" value="ECO:0007669"/>
    <property type="project" value="TreeGrafter"/>
</dbReference>
<dbReference type="PANTHER" id="PTHR10210:SF41">
    <property type="entry name" value="RIBOSE-PHOSPHATE PYROPHOSPHOKINASE 1, CHLOROPLASTIC"/>
    <property type="match status" value="1"/>
</dbReference>
<evidence type="ECO:0000259" key="3">
    <source>
        <dbReference type="Pfam" id="PF00156"/>
    </source>
</evidence>
<organism evidence="5 6">
    <name type="scientific">Azospirillum thiophilum</name>
    <dbReference type="NCBI Taxonomy" id="528244"/>
    <lineage>
        <taxon>Bacteria</taxon>
        <taxon>Pseudomonadati</taxon>
        <taxon>Pseudomonadota</taxon>
        <taxon>Alphaproteobacteria</taxon>
        <taxon>Rhodospirillales</taxon>
        <taxon>Azospirillaceae</taxon>
        <taxon>Azospirillum</taxon>
    </lineage>
</organism>
<dbReference type="CDD" id="cd06223">
    <property type="entry name" value="PRTases_typeI"/>
    <property type="match status" value="1"/>
</dbReference>
<dbReference type="Proteomes" id="UP000069935">
    <property type="component" value="Chromosome 6"/>
</dbReference>
<dbReference type="KEGG" id="ati:AL072_29165"/>
<protein>
    <submittedName>
        <fullName evidence="5">Ribose-phosphate pyrophosphokinase</fullName>
    </submittedName>
</protein>
<keyword evidence="6" id="KW-1185">Reference proteome</keyword>
<dbReference type="GO" id="GO:0005737">
    <property type="term" value="C:cytoplasm"/>
    <property type="evidence" value="ECO:0007669"/>
    <property type="project" value="TreeGrafter"/>
</dbReference>
<dbReference type="RefSeq" id="WP_045584993.1">
    <property type="nucleotide sequence ID" value="NZ_CP012406.1"/>
</dbReference>
<dbReference type="SMART" id="SM01400">
    <property type="entry name" value="Pribosyltran_N"/>
    <property type="match status" value="1"/>
</dbReference>
<dbReference type="NCBIfam" id="TIGR01251">
    <property type="entry name" value="ribP_PPkin"/>
    <property type="match status" value="1"/>
</dbReference>
<dbReference type="AlphaFoldDB" id="A0AAC8W4V2"/>
<evidence type="ECO:0000259" key="4">
    <source>
        <dbReference type="Pfam" id="PF13793"/>
    </source>
</evidence>
<dbReference type="Pfam" id="PF13793">
    <property type="entry name" value="Pribosyltran_N"/>
    <property type="match status" value="1"/>
</dbReference>
<dbReference type="PANTHER" id="PTHR10210">
    <property type="entry name" value="RIBOSE-PHOSPHATE DIPHOSPHOKINASE FAMILY MEMBER"/>
    <property type="match status" value="1"/>
</dbReference>
<dbReference type="GO" id="GO:0006015">
    <property type="term" value="P:5-phosphoribose 1-diphosphate biosynthetic process"/>
    <property type="evidence" value="ECO:0007669"/>
    <property type="project" value="TreeGrafter"/>
</dbReference>
<dbReference type="InterPro" id="IPR029057">
    <property type="entry name" value="PRTase-like"/>
</dbReference>
<evidence type="ECO:0000256" key="1">
    <source>
        <dbReference type="ARBA" id="ARBA00022727"/>
    </source>
</evidence>
<comment type="similarity">
    <text evidence="2">Belongs to the ribose-phosphate pyrophosphokinase family.</text>
</comment>